<evidence type="ECO:0000256" key="1">
    <source>
        <dbReference type="ARBA" id="ARBA00022723"/>
    </source>
</evidence>
<dbReference type="GO" id="GO:0046872">
    <property type="term" value="F:metal ion binding"/>
    <property type="evidence" value="ECO:0007669"/>
    <property type="project" value="UniProtKB-KW"/>
</dbReference>
<accession>A0A0J9GUS4</accession>
<keyword evidence="5" id="KW-1185">Reference proteome</keyword>
<keyword evidence="1" id="KW-0479">Metal-binding</keyword>
<dbReference type="STRING" id="1675527.AIOL_002290"/>
<feature type="domain" description="Sulfatase N-terminal" evidence="3">
    <location>
        <begin position="2"/>
        <end position="334"/>
    </location>
</feature>
<organism evidence="4 5">
    <name type="scientific">Candidatus Rhodobacter oscarellae</name>
    <dbReference type="NCBI Taxonomy" id="1675527"/>
    <lineage>
        <taxon>Bacteria</taxon>
        <taxon>Pseudomonadati</taxon>
        <taxon>Pseudomonadota</taxon>
        <taxon>Alphaproteobacteria</taxon>
        <taxon>Rhodobacterales</taxon>
        <taxon>Rhodobacter group</taxon>
        <taxon>Rhodobacter</taxon>
    </lineage>
</organism>
<dbReference type="PANTHER" id="PTHR45953:SF1">
    <property type="entry name" value="IDURONATE 2-SULFATASE"/>
    <property type="match status" value="1"/>
</dbReference>
<gene>
    <name evidence="4" type="ORF">AIOL_002290</name>
</gene>
<dbReference type="EMBL" id="LFTY01000002">
    <property type="protein sequence ID" value="KMW57328.1"/>
    <property type="molecule type" value="Genomic_DNA"/>
</dbReference>
<dbReference type="GO" id="GO:0047753">
    <property type="term" value="F:choline-sulfatase activity"/>
    <property type="evidence" value="ECO:0007669"/>
    <property type="project" value="UniProtKB-EC"/>
</dbReference>
<name>A0A0J9GUS4_9RHOB</name>
<dbReference type="GO" id="GO:0004423">
    <property type="term" value="F:iduronate-2-sulfatase activity"/>
    <property type="evidence" value="ECO:0007669"/>
    <property type="project" value="TreeGrafter"/>
</dbReference>
<dbReference type="PANTHER" id="PTHR45953">
    <property type="entry name" value="IDURONATE 2-SULFATASE"/>
    <property type="match status" value="1"/>
</dbReference>
<dbReference type="AlphaFoldDB" id="A0A0J9GUS4"/>
<evidence type="ECO:0000313" key="5">
    <source>
        <dbReference type="Proteomes" id="UP000037178"/>
    </source>
</evidence>
<dbReference type="EC" id="3.1.6.6" evidence="4"/>
<sequence>MVFLLFDSLVRDLLPQYGGDPQALPNFARLDARCGRFDNHFVGSLPCMPARRDLHNGRLNFFHRHWGPLEPFDDSFVSTLRDSGVYTHLITDHYHYFEEGGWSFHTRYNSWELFRGQESDVWRGTATPIDDDIVDRFDPDVYDLTVEKYRRHAINRAYIRDEAEFSSHQSFTAALKFLDENQTKDDWLLHLEVFDPHEPFHAPMEFLKAEGIDPNDPIADWPAYGAPEYDARVSELLRKNYRALLRFCDKQLGRLLDAFDAQGLWEDTALVLTTDHGFMLSEHGYWGKSVMPLYNQISQIPMFLHMPGTAPGAPVKSLSQTTDIAPTILDAFGAAPSKDMTGRSLVPACKSGETGRDIALFGIWGGPLNCTDGRYVFFIDPDDPAYRSELFIYSLMPVDVKKPLEIADLQRATQHPPFDFTKQVPVWKIPSTGVQARGATEFMPIGSMLFDLDADPEQLNPILGDHMTETRLRAAMQQVLVQHDAPPEVLTRFSMSEVRSA</sequence>
<dbReference type="SUPFAM" id="SSF53649">
    <property type="entry name" value="Alkaline phosphatase-like"/>
    <property type="match status" value="1"/>
</dbReference>
<dbReference type="Gene3D" id="3.40.720.10">
    <property type="entry name" value="Alkaline Phosphatase, subunit A"/>
    <property type="match status" value="1"/>
</dbReference>
<dbReference type="InterPro" id="IPR017850">
    <property type="entry name" value="Alkaline_phosphatase_core_sf"/>
</dbReference>
<evidence type="ECO:0000259" key="3">
    <source>
        <dbReference type="Pfam" id="PF00884"/>
    </source>
</evidence>
<proteinExistence type="predicted"/>
<evidence type="ECO:0000313" key="4">
    <source>
        <dbReference type="EMBL" id="KMW57328.1"/>
    </source>
</evidence>
<dbReference type="CDD" id="cd16148">
    <property type="entry name" value="sulfatase_like"/>
    <property type="match status" value="1"/>
</dbReference>
<evidence type="ECO:0000256" key="2">
    <source>
        <dbReference type="ARBA" id="ARBA00022801"/>
    </source>
</evidence>
<reference evidence="4 5" key="1">
    <citation type="submission" date="2015-06" db="EMBL/GenBank/DDBJ databases">
        <title>Draft genome sequence of an Alphaproteobacteria species associated to the Mediterranean sponge Oscarella lobularis.</title>
        <authorList>
            <person name="Jourda C."/>
            <person name="Santini S."/>
            <person name="Claverie J.-M."/>
        </authorList>
    </citation>
    <scope>NUCLEOTIDE SEQUENCE [LARGE SCALE GENOMIC DNA]</scope>
    <source>
        <strain evidence="4">IGS</strain>
    </source>
</reference>
<dbReference type="PATRIC" id="fig|1675527.3.peg.2405"/>
<dbReference type="Proteomes" id="UP000037178">
    <property type="component" value="Unassembled WGS sequence"/>
</dbReference>
<keyword evidence="2 4" id="KW-0378">Hydrolase</keyword>
<dbReference type="InterPro" id="IPR000917">
    <property type="entry name" value="Sulfatase_N"/>
</dbReference>
<dbReference type="GO" id="GO:0005737">
    <property type="term" value="C:cytoplasm"/>
    <property type="evidence" value="ECO:0007669"/>
    <property type="project" value="TreeGrafter"/>
</dbReference>
<protein>
    <submittedName>
        <fullName evidence="4">Choline-sulfatase</fullName>
        <ecNumber evidence="4">3.1.6.6</ecNumber>
    </submittedName>
</protein>
<dbReference type="Pfam" id="PF00884">
    <property type="entry name" value="Sulfatase"/>
    <property type="match status" value="1"/>
</dbReference>
<comment type="caution">
    <text evidence="4">The sequence shown here is derived from an EMBL/GenBank/DDBJ whole genome shotgun (WGS) entry which is preliminary data.</text>
</comment>